<keyword evidence="3" id="KW-1185">Reference proteome</keyword>
<organism evidence="2 3">
    <name type="scientific">Geotalea daltonii (strain DSM 22248 / JCM 15807 / FRC-32)</name>
    <name type="common">Geobacter daltonii</name>
    <dbReference type="NCBI Taxonomy" id="316067"/>
    <lineage>
        <taxon>Bacteria</taxon>
        <taxon>Pseudomonadati</taxon>
        <taxon>Thermodesulfobacteriota</taxon>
        <taxon>Desulfuromonadia</taxon>
        <taxon>Geobacterales</taxon>
        <taxon>Geobacteraceae</taxon>
        <taxon>Geotalea</taxon>
    </lineage>
</organism>
<accession>B9M1A5</accession>
<evidence type="ECO:0000313" key="2">
    <source>
        <dbReference type="EMBL" id="ACM19175.1"/>
    </source>
</evidence>
<dbReference type="Proteomes" id="UP000007721">
    <property type="component" value="Chromosome"/>
</dbReference>
<evidence type="ECO:0000256" key="1">
    <source>
        <dbReference type="SAM" id="Phobius"/>
    </source>
</evidence>
<reference evidence="2 3" key="1">
    <citation type="submission" date="2009-01" db="EMBL/GenBank/DDBJ databases">
        <title>Complete sequence of Geobacter sp. FRC-32.</title>
        <authorList>
            <consortium name="US DOE Joint Genome Institute"/>
            <person name="Lucas S."/>
            <person name="Copeland A."/>
            <person name="Lapidus A."/>
            <person name="Glavina del Rio T."/>
            <person name="Dalin E."/>
            <person name="Tice H."/>
            <person name="Bruce D."/>
            <person name="Goodwin L."/>
            <person name="Pitluck S."/>
            <person name="Saunders E."/>
            <person name="Brettin T."/>
            <person name="Detter J.C."/>
            <person name="Han C."/>
            <person name="Larimer F."/>
            <person name="Land M."/>
            <person name="Hauser L."/>
            <person name="Kyrpides N."/>
            <person name="Ovchinnikova G."/>
            <person name="Kostka J."/>
            <person name="Richardson P."/>
        </authorList>
    </citation>
    <scope>NUCLEOTIDE SEQUENCE [LARGE SCALE GENOMIC DNA]</scope>
    <source>
        <strain evidence="3">DSM 22248 / JCM 15807 / FRC-32</strain>
    </source>
</reference>
<name>B9M1A5_GEODF</name>
<keyword evidence="1" id="KW-0812">Transmembrane</keyword>
<feature type="transmembrane region" description="Helical" evidence="1">
    <location>
        <begin position="12"/>
        <end position="42"/>
    </location>
</feature>
<dbReference type="STRING" id="316067.Geob_0813"/>
<keyword evidence="1" id="KW-1133">Transmembrane helix</keyword>
<gene>
    <name evidence="2" type="ordered locus">Geob_0813</name>
</gene>
<proteinExistence type="predicted"/>
<keyword evidence="1" id="KW-0472">Membrane</keyword>
<sequence>MSIFSYKYNFGLYPMAVLWGLYFFSYNLVIGAICINVIHIIIDNQVLGPGYLKILLWPLGFYASCKIIWLKTVLTRSDFVCLSRHYNVSLSKQIPMLITKIASGFRSILRGRMQNVYVIAKLEGAFWLLPGLGLNSKLSDELLDNTDRVGFVFYVNTGTEKEVSISIEDKDQQPLETGIPELDAIIVSSLAGVKDFRANLLINKQFICLTIVGGVWFGHRFKKRIIKGFEIARKIDELLKKRYEYQSWSGHHMKWDAHSKRFIMVSGVKEALFT</sequence>
<dbReference type="HOGENOM" id="CLU_1014740_0_0_7"/>
<dbReference type="EMBL" id="CP001390">
    <property type="protein sequence ID" value="ACM19175.1"/>
    <property type="molecule type" value="Genomic_DNA"/>
</dbReference>
<dbReference type="AlphaFoldDB" id="B9M1A5"/>
<dbReference type="KEGG" id="geo:Geob_0813"/>
<protein>
    <submittedName>
        <fullName evidence="2">Uncharacterized protein</fullName>
    </submittedName>
</protein>
<evidence type="ECO:0000313" key="3">
    <source>
        <dbReference type="Proteomes" id="UP000007721"/>
    </source>
</evidence>